<evidence type="ECO:0000313" key="3">
    <source>
        <dbReference type="EMBL" id="GLC50187.1"/>
    </source>
</evidence>
<evidence type="ECO:0000256" key="2">
    <source>
        <dbReference type="SAM" id="MobiDB-lite"/>
    </source>
</evidence>
<feature type="compositionally biased region" description="Low complexity" evidence="2">
    <location>
        <begin position="516"/>
        <end position="528"/>
    </location>
</feature>
<evidence type="ECO:0000313" key="4">
    <source>
        <dbReference type="Proteomes" id="UP001165080"/>
    </source>
</evidence>
<name>A0A9W6EYW7_9CHLO</name>
<feature type="coiled-coil region" evidence="1">
    <location>
        <begin position="623"/>
        <end position="650"/>
    </location>
</feature>
<protein>
    <submittedName>
        <fullName evidence="3">Uncharacterized protein</fullName>
    </submittedName>
</protein>
<dbReference type="EMBL" id="BRXU01000003">
    <property type="protein sequence ID" value="GLC50187.1"/>
    <property type="molecule type" value="Genomic_DNA"/>
</dbReference>
<feature type="region of interest" description="Disordered" evidence="2">
    <location>
        <begin position="486"/>
        <end position="529"/>
    </location>
</feature>
<feature type="compositionally biased region" description="Low complexity" evidence="2">
    <location>
        <begin position="922"/>
        <end position="945"/>
    </location>
</feature>
<organism evidence="3 4">
    <name type="scientific">Pleodorina starrii</name>
    <dbReference type="NCBI Taxonomy" id="330485"/>
    <lineage>
        <taxon>Eukaryota</taxon>
        <taxon>Viridiplantae</taxon>
        <taxon>Chlorophyta</taxon>
        <taxon>core chlorophytes</taxon>
        <taxon>Chlorophyceae</taxon>
        <taxon>CS clade</taxon>
        <taxon>Chlamydomonadales</taxon>
        <taxon>Volvocaceae</taxon>
        <taxon>Pleodorina</taxon>
    </lineage>
</organism>
<feature type="coiled-coil region" evidence="1">
    <location>
        <begin position="702"/>
        <end position="729"/>
    </location>
</feature>
<dbReference type="OrthoDB" id="10684128at2759"/>
<feature type="compositionally biased region" description="Pro residues" evidence="2">
    <location>
        <begin position="1271"/>
        <end position="1283"/>
    </location>
</feature>
<feature type="region of interest" description="Disordered" evidence="2">
    <location>
        <begin position="1354"/>
        <end position="1389"/>
    </location>
</feature>
<feature type="compositionally biased region" description="Acidic residues" evidence="2">
    <location>
        <begin position="988"/>
        <end position="1002"/>
    </location>
</feature>
<comment type="caution">
    <text evidence="3">The sequence shown here is derived from an EMBL/GenBank/DDBJ whole genome shotgun (WGS) entry which is preliminary data.</text>
</comment>
<feature type="compositionally biased region" description="Low complexity" evidence="2">
    <location>
        <begin position="500"/>
        <end position="509"/>
    </location>
</feature>
<dbReference type="Proteomes" id="UP001165080">
    <property type="component" value="Unassembled WGS sequence"/>
</dbReference>
<sequence length="1389" mass="138109">MRMDRVQGTLPSVSEGRRALSPSARHPQPGGRGPSSDGASCIPISTAAAATPGTALPAGGSGPYRSPSRRVVQPLSSAPASYHAQQQSTSGDGDGSFNHAGAAATNNGCTTPTTCDPLASHNISTIEAALFGATTFSPAAAPPSRPMDCGPICGPLSDDRPPLPASAAPPLGAAPPAVATSGRGRRNLPSMGISVGPMGRPGGARRSLSPNPMEQQQQQQQAAVRTAGAGLACPQMSGTAGTASACYRTGLVEAPNAPGGPMQPRPPLQVPAPWLLDDPSVPSLHPGAALLSPRLMRLQLLPSAPMHALGGPRTTPSISRQGMGTDEFPERSSAPEMFRSDHSMQDSSTIAPLGTAAAEGPPPVGGVGGDAKQVAMLNDLAAAVGELQRRVAEMTPRPPHDSREVSDAGSGYSWCTSTRSSAPGTAVTAGDSGSLGCAFGVGPWAPPPGGTGVSASGGAAAMDERLALLEAQMKHLAAAVFDAAPTAAGTAPSPPPPPAAEESAPAATDCGGGGPAAAAAPNEVRPPAFWSEPGEAVAAGRYGSNAAPPKFDVLAGCATVMYLALGFAGAAAVQIHTATDRRGGGGGAAAAPSAAARRKLSPAVGLFGAAAPGSRTSEATATAAAAMGLVQSLERRLESLTERLSAVERTASAAAKYDSGAVAAAAAAATAAAAGTKYEEARQRQVHEQQQREVRAAVAEAVAATAQRQEQLEARVRACEEQAQRQQQMLATGACAVGADGAANGAPGKAEEAAAAARADEVELGAAAPPPPPRDDEFEFLSNRLLEAERAITELAEEVRQAGGSAAAVPSALGADAFVPAAPPAADWQHGLAALTHQVQNIALQVTSARAQSSSVAAEVQVVLEQVRDAQATAAAAFASARQASAAATAAERSAAAALDVVDAAAAAARATGGGRARRCRSSSGGVAADGGTAAARRGAAGGLRSPRRSEVWLAGPQAAVLGTAPAAVAARPLVAAFSDYNRQQQEGEGEDDDSDNGDEAELMSVPAADAPPPRPPQAALPGRRRLAARDVGFRILPDGADVTIGGGGATLYGISASRTSALEAALTRLAEVEASLQDLRSKLGRGLSLRVTHDELRESVAQMDLKLRTLLAGIGGGAAGAGLCSRSASLAASIGFRGFSAAARLGGGGDGASGGEPAAAAAASGGGDRGDDAAAEDGAAARGGGRTAAADRQPGAGAWVQGRRMVGGGGGRPSDSVSNRGGGLAWQGNVSAVLAHLQRSVGILEQRLEEMEGGVAQYGTLAERVAAVAEPPPQQLPPPPPQQQRQQALADRPSLTVHSHSGSVARRCGGAGGGSGSAGGAVLLGLDEQLAQLAHRIEADVGAQGEMGRVARGMGEQPQATGLVGGQSSRGVRELARSGRRGGPARDG</sequence>
<feature type="region of interest" description="Disordered" evidence="2">
    <location>
        <begin position="1271"/>
        <end position="1305"/>
    </location>
</feature>
<accession>A0A9W6EYW7</accession>
<keyword evidence="4" id="KW-1185">Reference proteome</keyword>
<feature type="region of interest" description="Disordered" evidence="2">
    <location>
        <begin position="912"/>
        <end position="947"/>
    </location>
</feature>
<feature type="compositionally biased region" description="Low complexity" evidence="2">
    <location>
        <begin position="165"/>
        <end position="179"/>
    </location>
</feature>
<gene>
    <name evidence="3" type="primary">PLEST000317</name>
    <name evidence="3" type="ORF">PLESTB_000352000</name>
</gene>
<feature type="region of interest" description="Disordered" evidence="2">
    <location>
        <begin position="305"/>
        <end position="347"/>
    </location>
</feature>
<feature type="compositionally biased region" description="Pro residues" evidence="2">
    <location>
        <begin position="1010"/>
        <end position="1019"/>
    </location>
</feature>
<feature type="region of interest" description="Disordered" evidence="2">
    <location>
        <begin position="1"/>
        <end position="99"/>
    </location>
</feature>
<keyword evidence="1" id="KW-0175">Coiled coil</keyword>
<feature type="region of interest" description="Disordered" evidence="2">
    <location>
        <begin position="985"/>
        <end position="1024"/>
    </location>
</feature>
<feature type="region of interest" description="Disordered" evidence="2">
    <location>
        <begin position="159"/>
        <end position="224"/>
    </location>
</feature>
<evidence type="ECO:0000256" key="1">
    <source>
        <dbReference type="SAM" id="Coils"/>
    </source>
</evidence>
<feature type="compositionally biased region" description="Low complexity" evidence="2">
    <location>
        <begin position="39"/>
        <end position="58"/>
    </location>
</feature>
<feature type="compositionally biased region" description="Polar residues" evidence="2">
    <location>
        <begin position="74"/>
        <end position="91"/>
    </location>
</feature>
<feature type="region of interest" description="Disordered" evidence="2">
    <location>
        <begin position="1148"/>
        <end position="1223"/>
    </location>
</feature>
<reference evidence="3 4" key="1">
    <citation type="journal article" date="2023" name="Commun. Biol.">
        <title>Reorganization of the ancestral sex-determining regions during the evolution of trioecy in Pleodorina starrii.</title>
        <authorList>
            <person name="Takahashi K."/>
            <person name="Suzuki S."/>
            <person name="Kawai-Toyooka H."/>
            <person name="Yamamoto K."/>
            <person name="Hamaji T."/>
            <person name="Ootsuki R."/>
            <person name="Yamaguchi H."/>
            <person name="Kawachi M."/>
            <person name="Higashiyama T."/>
            <person name="Nozaki H."/>
        </authorList>
    </citation>
    <scope>NUCLEOTIDE SEQUENCE [LARGE SCALE GENOMIC DNA]</scope>
    <source>
        <strain evidence="3 4">NIES-4479</strain>
    </source>
</reference>
<proteinExistence type="predicted"/>